<sequence length="159" mass="16139">MLRAVVPAILLAGLLAVAAEARSEACQALPIRPTADPSTFAAGDHRVRLDQPDQPTAPTVWEGPVIVTGPNAGPACRIDPQSLLLAPLAAFTGALLVLPSFSGSTLRILTLDLDSCTIRHASAPMSGPVTWQDGAIRAAGRPVPGLPCGGATPSGAARP</sequence>
<dbReference type="RefSeq" id="WP_168031598.1">
    <property type="nucleotide sequence ID" value="NZ_JAAVNE010000021.1"/>
</dbReference>
<name>A0ABX1E4H5_9PROT</name>
<protein>
    <submittedName>
        <fullName evidence="2">Uncharacterized protein</fullName>
    </submittedName>
</protein>
<comment type="caution">
    <text evidence="2">The sequence shown here is derived from an EMBL/GenBank/DDBJ whole genome shotgun (WGS) entry which is preliminary data.</text>
</comment>
<feature type="chain" id="PRO_5047111427" evidence="1">
    <location>
        <begin position="19"/>
        <end position="159"/>
    </location>
</feature>
<gene>
    <name evidence="2" type="ORF">HEQ75_14080</name>
</gene>
<keyword evidence="3" id="KW-1185">Reference proteome</keyword>
<evidence type="ECO:0000256" key="1">
    <source>
        <dbReference type="SAM" id="SignalP"/>
    </source>
</evidence>
<dbReference type="Proteomes" id="UP000787635">
    <property type="component" value="Unassembled WGS sequence"/>
</dbReference>
<organism evidence="2 3">
    <name type="scientific">Falsiroseomonas selenitidurans</name>
    <dbReference type="NCBI Taxonomy" id="2716335"/>
    <lineage>
        <taxon>Bacteria</taxon>
        <taxon>Pseudomonadati</taxon>
        <taxon>Pseudomonadota</taxon>
        <taxon>Alphaproteobacteria</taxon>
        <taxon>Acetobacterales</taxon>
        <taxon>Roseomonadaceae</taxon>
        <taxon>Falsiroseomonas</taxon>
    </lineage>
</organism>
<proteinExistence type="predicted"/>
<keyword evidence="1" id="KW-0732">Signal</keyword>
<evidence type="ECO:0000313" key="2">
    <source>
        <dbReference type="EMBL" id="NKC31991.1"/>
    </source>
</evidence>
<accession>A0ABX1E4H5</accession>
<dbReference type="EMBL" id="JAAVNE010000021">
    <property type="protein sequence ID" value="NKC31991.1"/>
    <property type="molecule type" value="Genomic_DNA"/>
</dbReference>
<evidence type="ECO:0000313" key="3">
    <source>
        <dbReference type="Proteomes" id="UP000787635"/>
    </source>
</evidence>
<reference evidence="2 3" key="1">
    <citation type="submission" date="2020-03" db="EMBL/GenBank/DDBJ databases">
        <title>Roseomonas selenitidurans sp. nov. isolated from urban soil.</title>
        <authorList>
            <person name="Liu H."/>
        </authorList>
    </citation>
    <scope>NUCLEOTIDE SEQUENCE [LARGE SCALE GENOMIC DNA]</scope>
    <source>
        <strain evidence="2 3">BU-1</strain>
    </source>
</reference>
<feature type="signal peptide" evidence="1">
    <location>
        <begin position="1"/>
        <end position="18"/>
    </location>
</feature>